<evidence type="ECO:0000313" key="2">
    <source>
        <dbReference type="EMBL" id="GGZ73520.1"/>
    </source>
</evidence>
<sequence>MAWTCPKCHNGNAITYIWNAEGYHPMPCFDCGMRLRRGGRLLHQLTPCHRPGCTGHLAAAYSPSDAGLQRVETPAFHPCSVNILEASDGPGSPQSSVPDPRLRGIEGRRV</sequence>
<evidence type="ECO:0000256" key="1">
    <source>
        <dbReference type="SAM" id="MobiDB-lite"/>
    </source>
</evidence>
<dbReference type="InterPro" id="IPR036443">
    <property type="entry name" value="Znf_RanBP2_sf"/>
</dbReference>
<organism evidence="2 3">
    <name type="scientific">Streptomyces subrutilus</name>
    <dbReference type="NCBI Taxonomy" id="36818"/>
    <lineage>
        <taxon>Bacteria</taxon>
        <taxon>Bacillati</taxon>
        <taxon>Actinomycetota</taxon>
        <taxon>Actinomycetes</taxon>
        <taxon>Kitasatosporales</taxon>
        <taxon>Streptomycetaceae</taxon>
        <taxon>Streptomyces</taxon>
    </lineage>
</organism>
<accession>A0A918QV87</accession>
<dbReference type="EMBL" id="BMVX01000013">
    <property type="protein sequence ID" value="GGZ73520.1"/>
    <property type="molecule type" value="Genomic_DNA"/>
</dbReference>
<comment type="caution">
    <text evidence="2">The sequence shown here is derived from an EMBL/GenBank/DDBJ whole genome shotgun (WGS) entry which is preliminary data.</text>
</comment>
<dbReference type="AlphaFoldDB" id="A0A918QV87"/>
<proteinExistence type="predicted"/>
<dbReference type="SUPFAM" id="SSF90209">
    <property type="entry name" value="Ran binding protein zinc finger-like"/>
    <property type="match status" value="1"/>
</dbReference>
<reference evidence="2" key="2">
    <citation type="submission" date="2020-09" db="EMBL/GenBank/DDBJ databases">
        <authorList>
            <person name="Sun Q."/>
            <person name="Ohkuma M."/>
        </authorList>
    </citation>
    <scope>NUCLEOTIDE SEQUENCE</scope>
    <source>
        <strain evidence="2">JCM 4834</strain>
    </source>
</reference>
<dbReference type="Proteomes" id="UP000634660">
    <property type="component" value="Unassembled WGS sequence"/>
</dbReference>
<gene>
    <name evidence="2" type="ORF">GCM10010371_36550</name>
</gene>
<feature type="region of interest" description="Disordered" evidence="1">
    <location>
        <begin position="86"/>
        <end position="110"/>
    </location>
</feature>
<name>A0A918QV87_9ACTN</name>
<protein>
    <submittedName>
        <fullName evidence="2">Uncharacterized protein</fullName>
    </submittedName>
</protein>
<reference evidence="2" key="1">
    <citation type="journal article" date="2014" name="Int. J. Syst. Evol. Microbiol.">
        <title>Complete genome sequence of Corynebacterium casei LMG S-19264T (=DSM 44701T), isolated from a smear-ripened cheese.</title>
        <authorList>
            <consortium name="US DOE Joint Genome Institute (JGI-PGF)"/>
            <person name="Walter F."/>
            <person name="Albersmeier A."/>
            <person name="Kalinowski J."/>
            <person name="Ruckert C."/>
        </authorList>
    </citation>
    <scope>NUCLEOTIDE SEQUENCE</scope>
    <source>
        <strain evidence="2">JCM 4834</strain>
    </source>
</reference>
<evidence type="ECO:0000313" key="3">
    <source>
        <dbReference type="Proteomes" id="UP000634660"/>
    </source>
</evidence>
<feature type="compositionally biased region" description="Basic and acidic residues" evidence="1">
    <location>
        <begin position="100"/>
        <end position="110"/>
    </location>
</feature>